<dbReference type="HOGENOM" id="CLU_1278342_0_0_1"/>
<proteinExistence type="predicted"/>
<dbReference type="AlphaFoldDB" id="A0A0C9VE33"/>
<organism evidence="1 2">
    <name type="scientific">Sphaerobolus stellatus (strain SS14)</name>
    <dbReference type="NCBI Taxonomy" id="990650"/>
    <lineage>
        <taxon>Eukaryota</taxon>
        <taxon>Fungi</taxon>
        <taxon>Dikarya</taxon>
        <taxon>Basidiomycota</taxon>
        <taxon>Agaricomycotina</taxon>
        <taxon>Agaricomycetes</taxon>
        <taxon>Phallomycetidae</taxon>
        <taxon>Geastrales</taxon>
        <taxon>Sphaerobolaceae</taxon>
        <taxon>Sphaerobolus</taxon>
    </lineage>
</organism>
<sequence length="186" mass="21108">MTDETLDKIISLNISPIFSNLERENNVSFDFIPVETEGSGGAFQDVDLNIGLESVETPEDKSATVCYLTPDSSASTSVIEQSAENAEKFVRPLRIKDNSPWKKHTTSHPCSTRYSRLSKKQLPPHSYDLVHKYIQPVSEDPNGAHQCVYAIRENSICRRSFNLKSEAKDHVVEDHFKRNAKFECCW</sequence>
<evidence type="ECO:0000313" key="2">
    <source>
        <dbReference type="Proteomes" id="UP000054279"/>
    </source>
</evidence>
<evidence type="ECO:0000313" key="1">
    <source>
        <dbReference type="EMBL" id="KIJ45304.1"/>
    </source>
</evidence>
<keyword evidence="2" id="KW-1185">Reference proteome</keyword>
<name>A0A0C9VE33_SPHS4</name>
<gene>
    <name evidence="1" type="ORF">M422DRAFT_251483</name>
</gene>
<accession>A0A0C9VE33</accession>
<protein>
    <submittedName>
        <fullName evidence="1">Uncharacterized protein</fullName>
    </submittedName>
</protein>
<dbReference type="Proteomes" id="UP000054279">
    <property type="component" value="Unassembled WGS sequence"/>
</dbReference>
<reference evidence="1 2" key="1">
    <citation type="submission" date="2014-06" db="EMBL/GenBank/DDBJ databases">
        <title>Evolutionary Origins and Diversification of the Mycorrhizal Mutualists.</title>
        <authorList>
            <consortium name="DOE Joint Genome Institute"/>
            <consortium name="Mycorrhizal Genomics Consortium"/>
            <person name="Kohler A."/>
            <person name="Kuo A."/>
            <person name="Nagy L.G."/>
            <person name="Floudas D."/>
            <person name="Copeland A."/>
            <person name="Barry K.W."/>
            <person name="Cichocki N."/>
            <person name="Veneault-Fourrey C."/>
            <person name="LaButti K."/>
            <person name="Lindquist E.A."/>
            <person name="Lipzen A."/>
            <person name="Lundell T."/>
            <person name="Morin E."/>
            <person name="Murat C."/>
            <person name="Riley R."/>
            <person name="Ohm R."/>
            <person name="Sun H."/>
            <person name="Tunlid A."/>
            <person name="Henrissat B."/>
            <person name="Grigoriev I.V."/>
            <person name="Hibbett D.S."/>
            <person name="Martin F."/>
        </authorList>
    </citation>
    <scope>NUCLEOTIDE SEQUENCE [LARGE SCALE GENOMIC DNA]</scope>
    <source>
        <strain evidence="1 2">SS14</strain>
    </source>
</reference>
<dbReference type="EMBL" id="KN837113">
    <property type="protein sequence ID" value="KIJ45304.1"/>
    <property type="molecule type" value="Genomic_DNA"/>
</dbReference>